<organism evidence="1 2">
    <name type="scientific">Hymenobacter telluris</name>
    <dbReference type="NCBI Taxonomy" id="2816474"/>
    <lineage>
        <taxon>Bacteria</taxon>
        <taxon>Pseudomonadati</taxon>
        <taxon>Bacteroidota</taxon>
        <taxon>Cytophagia</taxon>
        <taxon>Cytophagales</taxon>
        <taxon>Hymenobacteraceae</taxon>
        <taxon>Hymenobacter</taxon>
    </lineage>
</organism>
<evidence type="ECO:0000313" key="2">
    <source>
        <dbReference type="Proteomes" id="UP000664144"/>
    </source>
</evidence>
<comment type="caution">
    <text evidence="1">The sequence shown here is derived from an EMBL/GenBank/DDBJ whole genome shotgun (WGS) entry which is preliminary data.</text>
</comment>
<protein>
    <submittedName>
        <fullName evidence="1">Uncharacterized protein</fullName>
    </submittedName>
</protein>
<reference evidence="1" key="1">
    <citation type="submission" date="2021-03" db="EMBL/GenBank/DDBJ databases">
        <authorList>
            <person name="Kim M.K."/>
        </authorList>
    </citation>
    <scope>NUCLEOTIDE SEQUENCE</scope>
    <source>
        <strain evidence="1">BT186</strain>
    </source>
</reference>
<dbReference type="Proteomes" id="UP000664144">
    <property type="component" value="Unassembled WGS sequence"/>
</dbReference>
<evidence type="ECO:0000313" key="1">
    <source>
        <dbReference type="EMBL" id="MBO0356439.1"/>
    </source>
</evidence>
<keyword evidence="2" id="KW-1185">Reference proteome</keyword>
<accession>A0A939J775</accession>
<gene>
    <name evidence="1" type="ORF">J0X19_00645</name>
</gene>
<sequence>MNSLALWFRSFFSWVLAVDTPPYPYESWRDLPKEQWPKGYDPITDTIERAKAMLAIELQLPVATLAEPKRHLAETRRHAVARFRKHMARKLRKPQVFAHQ</sequence>
<dbReference type="EMBL" id="JAFLQZ010000001">
    <property type="protein sequence ID" value="MBO0356439.1"/>
    <property type="molecule type" value="Genomic_DNA"/>
</dbReference>
<name>A0A939J775_9BACT</name>
<dbReference type="RefSeq" id="WP_206979948.1">
    <property type="nucleotide sequence ID" value="NZ_JAFLQZ010000001.1"/>
</dbReference>
<dbReference type="AlphaFoldDB" id="A0A939J775"/>
<proteinExistence type="predicted"/>